<dbReference type="AlphaFoldDB" id="A0A1G8EH90"/>
<dbReference type="InterPro" id="IPR023198">
    <property type="entry name" value="PGP-like_dom2"/>
</dbReference>
<sequence>MKNTRLLVLFDLDGTLVDPAGAITGGIAGALRTVGLTVPAPGDMRRMVGPALVRSLTDIARVPQDRVDEVIAVYRAGYRARGMQESRPYPGIADTVLSLSDLGHTVAVATQKPQRLARELLDVQGMTALFASIHGAPDDELAAALLDGKRTIIAAALAQHAGRYERAVMVGDRSHDIEGAAANGLECVAVDWGFGSAEEFDRTRPAAVVSSAGALLDRLLAYAEPVPAVTHGRL</sequence>
<dbReference type="InterPro" id="IPR050155">
    <property type="entry name" value="HAD-like_hydrolase_sf"/>
</dbReference>
<protein>
    <submittedName>
        <fullName evidence="1">Phosphoglycolate phosphatase</fullName>
    </submittedName>
</protein>
<name>A0A1G8EH90_9MICC</name>
<proteinExistence type="predicted"/>
<reference evidence="1 2" key="1">
    <citation type="submission" date="2016-10" db="EMBL/GenBank/DDBJ databases">
        <authorList>
            <person name="de Groot N.N."/>
        </authorList>
    </citation>
    <scope>NUCLEOTIDE SEQUENCE [LARGE SCALE GENOMIC DNA]</scope>
    <source>
        <strain evidence="1 2">NP_1H</strain>
    </source>
</reference>
<evidence type="ECO:0000313" key="1">
    <source>
        <dbReference type="EMBL" id="SDH69236.1"/>
    </source>
</evidence>
<gene>
    <name evidence="1" type="ORF">SAMN04488693_102116</name>
</gene>
<dbReference type="Gene3D" id="3.40.50.1000">
    <property type="entry name" value="HAD superfamily/HAD-like"/>
    <property type="match status" value="1"/>
</dbReference>
<keyword evidence="2" id="KW-1185">Reference proteome</keyword>
<organism evidence="1 2">
    <name type="scientific">Arthrobacter subterraneus</name>
    <dbReference type="NCBI Taxonomy" id="335973"/>
    <lineage>
        <taxon>Bacteria</taxon>
        <taxon>Bacillati</taxon>
        <taxon>Actinomycetota</taxon>
        <taxon>Actinomycetes</taxon>
        <taxon>Micrococcales</taxon>
        <taxon>Micrococcaceae</taxon>
        <taxon>Arthrobacter</taxon>
    </lineage>
</organism>
<accession>A0A1G8EH90</accession>
<dbReference type="InterPro" id="IPR023214">
    <property type="entry name" value="HAD_sf"/>
</dbReference>
<dbReference type="Pfam" id="PF13419">
    <property type="entry name" value="HAD_2"/>
    <property type="match status" value="1"/>
</dbReference>
<dbReference type="PANTHER" id="PTHR43434">
    <property type="entry name" value="PHOSPHOGLYCOLATE PHOSPHATASE"/>
    <property type="match status" value="1"/>
</dbReference>
<dbReference type="GO" id="GO:0005829">
    <property type="term" value="C:cytosol"/>
    <property type="evidence" value="ECO:0007669"/>
    <property type="project" value="TreeGrafter"/>
</dbReference>
<dbReference type="SFLD" id="SFLDG01129">
    <property type="entry name" value="C1.5:_HAD__Beta-PGM__Phosphata"/>
    <property type="match status" value="1"/>
</dbReference>
<dbReference type="Proteomes" id="UP000199258">
    <property type="component" value="Unassembled WGS sequence"/>
</dbReference>
<dbReference type="Gene3D" id="1.10.150.240">
    <property type="entry name" value="Putative phosphatase, domain 2"/>
    <property type="match status" value="1"/>
</dbReference>
<evidence type="ECO:0000313" key="2">
    <source>
        <dbReference type="Proteomes" id="UP000199258"/>
    </source>
</evidence>
<dbReference type="SFLD" id="SFLDS00003">
    <property type="entry name" value="Haloacid_Dehalogenase"/>
    <property type="match status" value="1"/>
</dbReference>
<dbReference type="SUPFAM" id="SSF56784">
    <property type="entry name" value="HAD-like"/>
    <property type="match status" value="1"/>
</dbReference>
<dbReference type="GO" id="GO:0004713">
    <property type="term" value="F:protein tyrosine kinase activity"/>
    <property type="evidence" value="ECO:0007669"/>
    <property type="project" value="TreeGrafter"/>
</dbReference>
<dbReference type="EMBL" id="FNDT01000002">
    <property type="protein sequence ID" value="SDH69236.1"/>
    <property type="molecule type" value="Genomic_DNA"/>
</dbReference>
<dbReference type="InterPro" id="IPR041492">
    <property type="entry name" value="HAD_2"/>
</dbReference>
<dbReference type="PANTHER" id="PTHR43434:SF20">
    <property type="entry name" value="5'-NUCLEOTIDASE"/>
    <property type="match status" value="1"/>
</dbReference>
<dbReference type="RefSeq" id="WP_245702683.1">
    <property type="nucleotide sequence ID" value="NZ_FNDT01000002.1"/>
</dbReference>
<dbReference type="STRING" id="335973.SAMN04488693_102116"/>
<dbReference type="InterPro" id="IPR036412">
    <property type="entry name" value="HAD-like_sf"/>
</dbReference>